<name>A0A6N6MPV8_9FLAO</name>
<evidence type="ECO:0000256" key="1">
    <source>
        <dbReference type="SAM" id="Phobius"/>
    </source>
</evidence>
<gene>
    <name evidence="2" type="ORF">F6U93_00660</name>
</gene>
<dbReference type="Proteomes" id="UP000441333">
    <property type="component" value="Unassembled WGS sequence"/>
</dbReference>
<reference evidence="2 3" key="1">
    <citation type="submission" date="2019-09" db="EMBL/GenBank/DDBJ databases">
        <authorList>
            <person name="Cao W.R."/>
        </authorList>
    </citation>
    <scope>NUCLEOTIDE SEQUENCE [LARGE SCALE GENOMIC DNA]</scope>
    <source>
        <strain evidence="2 3">B1N29</strain>
    </source>
</reference>
<dbReference type="RefSeq" id="WP_150935842.1">
    <property type="nucleotide sequence ID" value="NZ_WAAT01000004.1"/>
</dbReference>
<comment type="caution">
    <text evidence="2">The sequence shown here is derived from an EMBL/GenBank/DDBJ whole genome shotgun (WGS) entry which is preliminary data.</text>
</comment>
<evidence type="ECO:0008006" key="4">
    <source>
        <dbReference type="Google" id="ProtNLM"/>
    </source>
</evidence>
<protein>
    <recommendedName>
        <fullName evidence="4">SGNH/GDSL hydrolase family protein</fullName>
    </recommendedName>
</protein>
<proteinExistence type="predicted"/>
<dbReference type="EMBL" id="WAAT01000004">
    <property type="protein sequence ID" value="KAB1071275.1"/>
    <property type="molecule type" value="Genomic_DNA"/>
</dbReference>
<dbReference type="AlphaFoldDB" id="A0A6N6MPV8"/>
<keyword evidence="3" id="KW-1185">Reference proteome</keyword>
<sequence>MKKFIIKSFAFFTVVIGVVSFILMNYGGNVDYFYEKFTTKKAHSIILGDSRSFQGIQPSIVDSYFENFPLQLPILNYSFTLKQTAYGPPYLESVKRKLNSETKNGLFIISVHPFLLANRSGKEEEKQGEFFEADMPPHNMRFVNNSPNFEYLLKNFDYFHFRGIIKKSSKTHKDGWLEETNLPDDKALLKTWKDNQITLYNGFQKKWLKSEIRLEYLEKLILYLKNHGHVVLVRLPIDKELIAIENEFWNTFNIDMRNMSNKNDIEYITFSEVENTFNTYDGIHIDKFGGVPFTKALCDSINVKLEIQKH</sequence>
<keyword evidence="1" id="KW-0472">Membrane</keyword>
<evidence type="ECO:0000313" key="3">
    <source>
        <dbReference type="Proteomes" id="UP000441333"/>
    </source>
</evidence>
<accession>A0A6N6MPV8</accession>
<feature type="transmembrane region" description="Helical" evidence="1">
    <location>
        <begin position="9"/>
        <end position="28"/>
    </location>
</feature>
<organism evidence="2 3">
    <name type="scientific">Pseudotamlana haliotis</name>
    <dbReference type="NCBI Taxonomy" id="2614804"/>
    <lineage>
        <taxon>Bacteria</taxon>
        <taxon>Pseudomonadati</taxon>
        <taxon>Bacteroidota</taxon>
        <taxon>Flavobacteriia</taxon>
        <taxon>Flavobacteriales</taxon>
        <taxon>Flavobacteriaceae</taxon>
        <taxon>Pseudotamlana</taxon>
    </lineage>
</organism>
<keyword evidence="1" id="KW-0812">Transmembrane</keyword>
<evidence type="ECO:0000313" key="2">
    <source>
        <dbReference type="EMBL" id="KAB1071275.1"/>
    </source>
</evidence>
<keyword evidence="1" id="KW-1133">Transmembrane helix</keyword>